<proteinExistence type="predicted"/>
<name>A0A6M3KWR3_9ZZZZ</name>
<sequence>MDKRFGIIEVMEVENGQVVIYTRFEDMAQPMIVFGRMQDFNICLEAMNAFKAKRDIPDVFESAWEN</sequence>
<protein>
    <submittedName>
        <fullName evidence="1">Uncharacterized protein</fullName>
    </submittedName>
</protein>
<organism evidence="1">
    <name type="scientific">viral metagenome</name>
    <dbReference type="NCBI Taxonomy" id="1070528"/>
    <lineage>
        <taxon>unclassified sequences</taxon>
        <taxon>metagenomes</taxon>
        <taxon>organismal metagenomes</taxon>
    </lineage>
</organism>
<dbReference type="AlphaFoldDB" id="A0A6M3KWR3"/>
<evidence type="ECO:0000313" key="1">
    <source>
        <dbReference type="EMBL" id="QJA86613.1"/>
    </source>
</evidence>
<accession>A0A6M3KWR3</accession>
<gene>
    <name evidence="1" type="ORF">MM415B03156_0002</name>
</gene>
<reference evidence="1" key="1">
    <citation type="submission" date="2020-03" db="EMBL/GenBank/DDBJ databases">
        <title>The deep terrestrial virosphere.</title>
        <authorList>
            <person name="Holmfeldt K."/>
            <person name="Nilsson E."/>
            <person name="Simone D."/>
            <person name="Lopez-Fernandez M."/>
            <person name="Wu X."/>
            <person name="de Brujin I."/>
            <person name="Lundin D."/>
            <person name="Andersson A."/>
            <person name="Bertilsson S."/>
            <person name="Dopson M."/>
        </authorList>
    </citation>
    <scope>NUCLEOTIDE SEQUENCE</scope>
    <source>
        <strain evidence="1">MM415B03156</strain>
    </source>
</reference>
<dbReference type="EMBL" id="MT142647">
    <property type="protein sequence ID" value="QJA86613.1"/>
    <property type="molecule type" value="Genomic_DNA"/>
</dbReference>